<evidence type="ECO:0000256" key="4">
    <source>
        <dbReference type="ARBA" id="ARBA00022679"/>
    </source>
</evidence>
<dbReference type="AlphaFoldDB" id="A0AAE0CCA5"/>
<evidence type="ECO:0000256" key="1">
    <source>
        <dbReference type="ARBA" id="ARBA00006711"/>
    </source>
</evidence>
<proteinExistence type="inferred from homology"/>
<keyword evidence="4" id="KW-0808">Transferase</keyword>
<feature type="region of interest" description="Disordered" evidence="8">
    <location>
        <begin position="61"/>
        <end position="82"/>
    </location>
</feature>
<keyword evidence="10" id="KW-1185">Reference proteome</keyword>
<evidence type="ECO:0000313" key="10">
    <source>
        <dbReference type="Proteomes" id="UP001190700"/>
    </source>
</evidence>
<dbReference type="GO" id="GO:0000428">
    <property type="term" value="C:DNA-directed RNA polymerase complex"/>
    <property type="evidence" value="ECO:0007669"/>
    <property type="project" value="UniProtKB-KW"/>
</dbReference>
<dbReference type="InterPro" id="IPR003716">
    <property type="entry name" value="DNA-dir_RNA_pol_omega"/>
</dbReference>
<evidence type="ECO:0000256" key="8">
    <source>
        <dbReference type="SAM" id="MobiDB-lite"/>
    </source>
</evidence>
<dbReference type="Proteomes" id="UP001190700">
    <property type="component" value="Unassembled WGS sequence"/>
</dbReference>
<dbReference type="EMBL" id="LGRX02025940">
    <property type="protein sequence ID" value="KAK3251609.1"/>
    <property type="molecule type" value="Genomic_DNA"/>
</dbReference>
<name>A0AAE0CCA5_9CHLO</name>
<keyword evidence="5" id="KW-0548">Nucleotidyltransferase</keyword>
<keyword evidence="3" id="KW-0240">DNA-directed RNA polymerase</keyword>
<evidence type="ECO:0000256" key="2">
    <source>
        <dbReference type="ARBA" id="ARBA00012418"/>
    </source>
</evidence>
<dbReference type="HAMAP" id="MF_00366">
    <property type="entry name" value="RNApol_bact_RpoZ"/>
    <property type="match status" value="1"/>
</dbReference>
<evidence type="ECO:0000256" key="3">
    <source>
        <dbReference type="ARBA" id="ARBA00022478"/>
    </source>
</evidence>
<organism evidence="9 10">
    <name type="scientific">Cymbomonas tetramitiformis</name>
    <dbReference type="NCBI Taxonomy" id="36881"/>
    <lineage>
        <taxon>Eukaryota</taxon>
        <taxon>Viridiplantae</taxon>
        <taxon>Chlorophyta</taxon>
        <taxon>Pyramimonadophyceae</taxon>
        <taxon>Pyramimonadales</taxon>
        <taxon>Pyramimonadaceae</taxon>
        <taxon>Cymbomonas</taxon>
    </lineage>
</organism>
<sequence>MIRTASSSLIARNRSFSKSFAQVQPLPSTSLESSKREQLLQLKRSVWGHVRRRRGSLSFGTPRLSTFVPESEDDRERLEKKRRRKDVLREDSMMDDLDLGFSPEELEGPLAEDVEAFFFEDAPKMEITAERNTVEERVQRVLSGQPTDWFNKDHELMELTEGLMDGAGNRYALTLEVSLRAQERELEQLHSPRMPLDSHKPIIEAICDMALEMEAAGGRMSAGAAEASAMEKVARLTKAADRSFLDEINATDIEMIALGVDPNDKDILPMGQRVPGFGDSEGDWMT</sequence>
<accession>A0AAE0CCA5</accession>
<evidence type="ECO:0000256" key="7">
    <source>
        <dbReference type="ARBA" id="ARBA00048552"/>
    </source>
</evidence>
<evidence type="ECO:0000313" key="9">
    <source>
        <dbReference type="EMBL" id="KAK3251609.1"/>
    </source>
</evidence>
<evidence type="ECO:0000256" key="6">
    <source>
        <dbReference type="ARBA" id="ARBA00023163"/>
    </source>
</evidence>
<comment type="catalytic activity">
    <reaction evidence="7">
        <text>RNA(n) + a ribonucleoside 5'-triphosphate = RNA(n+1) + diphosphate</text>
        <dbReference type="Rhea" id="RHEA:21248"/>
        <dbReference type="Rhea" id="RHEA-COMP:14527"/>
        <dbReference type="Rhea" id="RHEA-COMP:17342"/>
        <dbReference type="ChEBI" id="CHEBI:33019"/>
        <dbReference type="ChEBI" id="CHEBI:61557"/>
        <dbReference type="ChEBI" id="CHEBI:140395"/>
        <dbReference type="EC" id="2.7.7.6"/>
    </reaction>
</comment>
<gene>
    <name evidence="9" type="ORF">CYMTET_39057</name>
</gene>
<comment type="caution">
    <text evidence="9">The sequence shown here is derived from an EMBL/GenBank/DDBJ whole genome shotgun (WGS) entry which is preliminary data.</text>
</comment>
<dbReference type="EC" id="2.7.7.6" evidence="2"/>
<dbReference type="GO" id="GO:0006351">
    <property type="term" value="P:DNA-templated transcription"/>
    <property type="evidence" value="ECO:0007669"/>
    <property type="project" value="InterPro"/>
</dbReference>
<comment type="similarity">
    <text evidence="1">Belongs to the RNA polymerase subunit omega family.</text>
</comment>
<protein>
    <recommendedName>
        <fullName evidence="2">DNA-directed RNA polymerase</fullName>
        <ecNumber evidence="2">2.7.7.6</ecNumber>
    </recommendedName>
</protein>
<dbReference type="GO" id="GO:0003899">
    <property type="term" value="F:DNA-directed RNA polymerase activity"/>
    <property type="evidence" value="ECO:0007669"/>
    <property type="project" value="UniProtKB-EC"/>
</dbReference>
<keyword evidence="6" id="KW-0804">Transcription</keyword>
<evidence type="ECO:0000256" key="5">
    <source>
        <dbReference type="ARBA" id="ARBA00022695"/>
    </source>
</evidence>
<reference evidence="9 10" key="1">
    <citation type="journal article" date="2015" name="Genome Biol. Evol.">
        <title>Comparative Genomics of a Bacterivorous Green Alga Reveals Evolutionary Causalities and Consequences of Phago-Mixotrophic Mode of Nutrition.</title>
        <authorList>
            <person name="Burns J.A."/>
            <person name="Paasch A."/>
            <person name="Narechania A."/>
            <person name="Kim E."/>
        </authorList>
    </citation>
    <scope>NUCLEOTIDE SEQUENCE [LARGE SCALE GENOMIC DNA]</scope>
    <source>
        <strain evidence="9 10">PLY_AMNH</strain>
    </source>
</reference>